<dbReference type="AlphaFoldDB" id="A0A0P7E5N7"/>
<comment type="similarity">
    <text evidence="1">Belongs to the VgrG protein family.</text>
</comment>
<accession>A0A0P7E5N7</accession>
<dbReference type="Pfam" id="PF05954">
    <property type="entry name" value="Phage_GPD"/>
    <property type="match status" value="1"/>
</dbReference>
<evidence type="ECO:0000259" key="2">
    <source>
        <dbReference type="Pfam" id="PF04717"/>
    </source>
</evidence>
<sequence length="676" mass="73805">MGFMDSLNELKANTSHFSVSVQGLPDGMVSVTDFESSNDSLCEDFAFSIQVLSQEHLSAEMLLGKDAKLNLVWSMSDRTISGIISAFTAHGQSHQGYHYTLTMSSYLTLLKHQHSNRVFTMMDPAAIVKSVFTKAGFPMQKFSIQASGPTLEMTVQYNETDYEFVTRLMRKYGFVYGFVEQTGGDCTFKVCNSSKDFSSLCDDVSLSYVPPSGQVRNSETIFAISRKAQLHPQSVSLNDYNYKAQGNLNVSTANNTSYPGFGDDSHYADNFPNANIGNSLAKVRQQAFDCQREQLIIDTDCRALRPGMLLTVYDHPDHKGLYLITRVDHKGSQSAAVEYGSQVKGLTYKNQAYLLPASVEFRAELSPARRVFATFNATIEQEVDDDGNYLVRLPFNQDGEGQESRPTRLLQQYGGSGHGMHFPLTTGTEVLVTGENGDLDRPIILGALYNQSSPNPVTSQNPTENKLVTRAGHSLIMDDKSGEEKISLANKENKNQLLLDATENAHQATLKSVEGDVKISAKENLQFVAENDAIFTAANDFTNRVENTLQVQTREGDIKVTAAADLTLKSDADTRIEATDGSSELKAAQELNLQSEQDFSVYSVDGNLEFQAPNGDLNLSSGANITIKGEGRGSIQLSQGGASVEIDAAGNLTIDATNITLSARNIAIKGNAISNN</sequence>
<organism evidence="3 4">
    <name type="scientific">Pseudoalteromonas lipolytica</name>
    <dbReference type="NCBI Taxonomy" id="570156"/>
    <lineage>
        <taxon>Bacteria</taxon>
        <taxon>Pseudomonadati</taxon>
        <taxon>Pseudomonadota</taxon>
        <taxon>Gammaproteobacteria</taxon>
        <taxon>Alteromonadales</taxon>
        <taxon>Pseudoalteromonadaceae</taxon>
        <taxon>Pseudoalteromonas</taxon>
    </lineage>
</organism>
<proteinExistence type="inferred from homology"/>
<dbReference type="OrthoDB" id="9762420at2"/>
<dbReference type="SUPFAM" id="SSF69279">
    <property type="entry name" value="Phage tail proteins"/>
    <property type="match status" value="2"/>
</dbReference>
<dbReference type="NCBIfam" id="TIGR03361">
    <property type="entry name" value="VI_Rhs_Vgr"/>
    <property type="match status" value="1"/>
</dbReference>
<dbReference type="EMBL" id="LJTC01000011">
    <property type="protein sequence ID" value="KPM82533.1"/>
    <property type="molecule type" value="Genomic_DNA"/>
</dbReference>
<dbReference type="STRING" id="570156.AOG27_16310"/>
<dbReference type="PATRIC" id="fig|570156.3.peg.1191"/>
<dbReference type="Gene3D" id="2.30.110.50">
    <property type="match status" value="1"/>
</dbReference>
<dbReference type="Gene3D" id="3.55.50.10">
    <property type="entry name" value="Baseplate protein-like domains"/>
    <property type="match status" value="1"/>
</dbReference>
<protein>
    <submittedName>
        <fullName evidence="3">Type IV secretion protein Rhs</fullName>
    </submittedName>
</protein>
<name>A0A0P7E5N7_9GAMM</name>
<evidence type="ECO:0000313" key="4">
    <source>
        <dbReference type="Proteomes" id="UP000050378"/>
    </source>
</evidence>
<reference evidence="3 4" key="1">
    <citation type="submission" date="2015-09" db="EMBL/GenBank/DDBJ databases">
        <title>Draft Genome Sequence of Pseudoalteromonas lipolytica UCD-48B.</title>
        <authorList>
            <person name="Krusor M."/>
            <person name="Coil D.A."/>
            <person name="Lang J.M."/>
            <person name="Eisen J.A."/>
            <person name="Alexiev A."/>
        </authorList>
    </citation>
    <scope>NUCLEOTIDE SEQUENCE [LARGE SCALE GENOMIC DNA]</scope>
    <source>
        <strain evidence="3 4">UCD-48B</strain>
    </source>
</reference>
<comment type="caution">
    <text evidence="3">The sequence shown here is derived from an EMBL/GenBank/DDBJ whole genome shotgun (WGS) entry which is preliminary data.</text>
</comment>
<dbReference type="Proteomes" id="UP000050378">
    <property type="component" value="Unassembled WGS sequence"/>
</dbReference>
<dbReference type="InterPro" id="IPR037026">
    <property type="entry name" value="Vgr_OB-fold_dom_sf"/>
</dbReference>
<dbReference type="SUPFAM" id="SSF69255">
    <property type="entry name" value="gp5 N-terminal domain-like"/>
    <property type="match status" value="1"/>
</dbReference>
<dbReference type="Gene3D" id="2.40.50.230">
    <property type="entry name" value="Gp5 N-terminal domain"/>
    <property type="match status" value="1"/>
</dbReference>
<dbReference type="InterPro" id="IPR006531">
    <property type="entry name" value="Gp5/Vgr_OB"/>
</dbReference>
<dbReference type="SUPFAM" id="SSF69349">
    <property type="entry name" value="Phage fibre proteins"/>
    <property type="match status" value="1"/>
</dbReference>
<evidence type="ECO:0000313" key="3">
    <source>
        <dbReference type="EMBL" id="KPM82533.1"/>
    </source>
</evidence>
<feature type="domain" description="Gp5/Type VI secretion system Vgr protein OB-fold" evidence="2">
    <location>
        <begin position="377"/>
        <end position="449"/>
    </location>
</feature>
<dbReference type="Gene3D" id="4.10.220.110">
    <property type="match status" value="1"/>
</dbReference>
<dbReference type="Pfam" id="PF04717">
    <property type="entry name" value="Phage_base_V"/>
    <property type="match status" value="1"/>
</dbReference>
<dbReference type="InterPro" id="IPR006533">
    <property type="entry name" value="T6SS_Vgr_RhsGE"/>
</dbReference>
<dbReference type="NCBIfam" id="TIGR01646">
    <property type="entry name" value="vgr_GE"/>
    <property type="match status" value="1"/>
</dbReference>
<evidence type="ECO:0000256" key="1">
    <source>
        <dbReference type="ARBA" id="ARBA00005558"/>
    </source>
</evidence>
<dbReference type="InterPro" id="IPR017847">
    <property type="entry name" value="T6SS_RhsGE_Vgr_subset"/>
</dbReference>
<gene>
    <name evidence="3" type="ORF">AOG27_16310</name>
</gene>